<dbReference type="PANTHER" id="PTHR43245">
    <property type="entry name" value="BIFUNCTIONAL POLYMYXIN RESISTANCE PROTEIN ARNA"/>
    <property type="match status" value="1"/>
</dbReference>
<dbReference type="AlphaFoldDB" id="A0A414A0L4"/>
<protein>
    <submittedName>
        <fullName evidence="2">NAD-dependent epimerase/dehydratase family protein</fullName>
    </submittedName>
</protein>
<dbReference type="InterPro" id="IPR036291">
    <property type="entry name" value="NAD(P)-bd_dom_sf"/>
</dbReference>
<dbReference type="Pfam" id="PF01370">
    <property type="entry name" value="Epimerase"/>
    <property type="match status" value="1"/>
</dbReference>
<evidence type="ECO:0000313" key="2">
    <source>
        <dbReference type="EMBL" id="RHC38904.1"/>
    </source>
</evidence>
<name>A0A414A0L4_9FIRM</name>
<dbReference type="EMBL" id="QSHU01000011">
    <property type="protein sequence ID" value="RHC38904.1"/>
    <property type="molecule type" value="Genomic_DNA"/>
</dbReference>
<dbReference type="SUPFAM" id="SSF51735">
    <property type="entry name" value="NAD(P)-binding Rossmann-fold domains"/>
    <property type="match status" value="1"/>
</dbReference>
<sequence>MYVAYENSANYLFYKKEKIEMKILLLGGTGILSSAVCDLALKKGMNVTTVNRGKRKEFLRDQADNIVADIRNESVDLLKEKICFQYYDVVVDFISYTKEQLTKTISIIENSCEQLIFISSATVYKKLDDAHIYIEDDSIDNDKWKYCIEKAECERFLNEGKWLFKFSIVRPYITYGKTRIPFQIVPLKYYTLLNRIKNNKPILFVDKKAICTLTNVNDFAVGVVGLFNNPNAYGEAYHITSNYCYTWKNVFEIIERAMGGDSKAIEIPLSDLSKIHNLGFEIEELYGDKARNMRFDNSKIKNAVKEYQGNISFEEGIKESILFFDNPKHQIIDYIWEGRVDRIINIYSKKHNLYLKSDLKLNKEKISFVNKIKYYIGRYEVLYLPAKWIKGIYR</sequence>
<reference evidence="2 3" key="1">
    <citation type="submission" date="2018-08" db="EMBL/GenBank/DDBJ databases">
        <title>A genome reference for cultivated species of the human gut microbiota.</title>
        <authorList>
            <person name="Zou Y."/>
            <person name="Xue W."/>
            <person name="Luo G."/>
        </authorList>
    </citation>
    <scope>NUCLEOTIDE SEQUENCE [LARGE SCALE GENOMIC DNA]</scope>
    <source>
        <strain evidence="2 3">AM36-3AA</strain>
    </source>
</reference>
<dbReference type="Gene3D" id="3.40.50.720">
    <property type="entry name" value="NAD(P)-binding Rossmann-like Domain"/>
    <property type="match status" value="1"/>
</dbReference>
<accession>A0A414A0L4</accession>
<gene>
    <name evidence="2" type="ORF">DW848_09070</name>
</gene>
<evidence type="ECO:0000313" key="3">
    <source>
        <dbReference type="Proteomes" id="UP000286104"/>
    </source>
</evidence>
<proteinExistence type="predicted"/>
<dbReference type="Proteomes" id="UP000286104">
    <property type="component" value="Unassembled WGS sequence"/>
</dbReference>
<feature type="domain" description="NAD-dependent epimerase/dehydratase" evidence="1">
    <location>
        <begin position="23"/>
        <end position="238"/>
    </location>
</feature>
<evidence type="ECO:0000259" key="1">
    <source>
        <dbReference type="Pfam" id="PF01370"/>
    </source>
</evidence>
<comment type="caution">
    <text evidence="2">The sequence shown here is derived from an EMBL/GenBank/DDBJ whole genome shotgun (WGS) entry which is preliminary data.</text>
</comment>
<organism evidence="2 3">
    <name type="scientific">Agathobacter rectalis</name>
    <dbReference type="NCBI Taxonomy" id="39491"/>
    <lineage>
        <taxon>Bacteria</taxon>
        <taxon>Bacillati</taxon>
        <taxon>Bacillota</taxon>
        <taxon>Clostridia</taxon>
        <taxon>Lachnospirales</taxon>
        <taxon>Lachnospiraceae</taxon>
        <taxon>Agathobacter</taxon>
    </lineage>
</organism>
<dbReference type="InterPro" id="IPR050177">
    <property type="entry name" value="Lipid_A_modif_metabolic_enz"/>
</dbReference>
<dbReference type="InterPro" id="IPR001509">
    <property type="entry name" value="Epimerase_deHydtase"/>
</dbReference>